<protein>
    <submittedName>
        <fullName evidence="1">Uncharacterized protein</fullName>
    </submittedName>
</protein>
<dbReference type="Proteomes" id="UP000327493">
    <property type="component" value="Chromosome 6"/>
</dbReference>
<comment type="caution">
    <text evidence="1">The sequence shown here is derived from an EMBL/GenBank/DDBJ whole genome shotgun (WGS) entry which is preliminary data.</text>
</comment>
<dbReference type="EMBL" id="VOFY01000006">
    <property type="protein sequence ID" value="KAA8591591.1"/>
    <property type="molecule type" value="Genomic_DNA"/>
</dbReference>
<gene>
    <name evidence="1" type="ORF">FQN60_016965</name>
</gene>
<keyword evidence="2" id="KW-1185">Reference proteome</keyword>
<name>A0A5J5DE50_9PERO</name>
<sequence>MSTEATAALYPPMGQMLLAPRHLPPGHAYYPASAQLYMNYAAYYPSPPGSPTTVGFFPSPSSLSSLASPGGLIRMPGLTYSSNGVKDLINAVQAYQYAPEDALMHAHGPVHAHDPTGTLLTQPKEWNPVESVSLLSSGLIGQSSGSDAPLMSLPALMTKPAGQYLDLTLL</sequence>
<evidence type="ECO:0000313" key="2">
    <source>
        <dbReference type="Proteomes" id="UP000327493"/>
    </source>
</evidence>
<evidence type="ECO:0000313" key="1">
    <source>
        <dbReference type="EMBL" id="KAA8591591.1"/>
    </source>
</evidence>
<accession>A0A5J5DE50</accession>
<organism evidence="1 2">
    <name type="scientific">Etheostoma spectabile</name>
    <name type="common">orangethroat darter</name>
    <dbReference type="NCBI Taxonomy" id="54343"/>
    <lineage>
        <taxon>Eukaryota</taxon>
        <taxon>Metazoa</taxon>
        <taxon>Chordata</taxon>
        <taxon>Craniata</taxon>
        <taxon>Vertebrata</taxon>
        <taxon>Euteleostomi</taxon>
        <taxon>Actinopterygii</taxon>
        <taxon>Neopterygii</taxon>
        <taxon>Teleostei</taxon>
        <taxon>Neoteleostei</taxon>
        <taxon>Acanthomorphata</taxon>
        <taxon>Eupercaria</taxon>
        <taxon>Perciformes</taxon>
        <taxon>Percoidei</taxon>
        <taxon>Percidae</taxon>
        <taxon>Etheostomatinae</taxon>
        <taxon>Etheostoma</taxon>
    </lineage>
</organism>
<reference evidence="1 2" key="1">
    <citation type="submission" date="2019-08" db="EMBL/GenBank/DDBJ databases">
        <title>A chromosome-level genome assembly, high-density linkage maps, and genome scans reveal the genomic architecture of hybrid incompatibilities underlying speciation via character displacement in darters (Percidae: Etheostominae).</title>
        <authorList>
            <person name="Moran R.L."/>
            <person name="Catchen J.M."/>
            <person name="Fuller R.C."/>
        </authorList>
    </citation>
    <scope>NUCLEOTIDE SEQUENCE [LARGE SCALE GENOMIC DNA]</scope>
    <source>
        <strain evidence="1">EspeVRDwgs_2016</strain>
        <tissue evidence="1">Muscle</tissue>
    </source>
</reference>
<dbReference type="AlphaFoldDB" id="A0A5J5DE50"/>
<proteinExistence type="predicted"/>